<evidence type="ECO:0000256" key="2">
    <source>
        <dbReference type="ARBA" id="ARBA00004229"/>
    </source>
</evidence>
<evidence type="ECO:0000256" key="10">
    <source>
        <dbReference type="ARBA" id="ARBA00048033"/>
    </source>
</evidence>
<accession>A0AAW1RHE8</accession>
<evidence type="ECO:0000256" key="1">
    <source>
        <dbReference type="ARBA" id="ARBA00002448"/>
    </source>
</evidence>
<evidence type="ECO:0000256" key="11">
    <source>
        <dbReference type="RuleBase" id="RU000554"/>
    </source>
</evidence>
<comment type="function">
    <text evidence="1">Catalyzes the decarboxylation of four acetate groups of uroporphyrinogen-III to yield coproporphyrinogen-III.</text>
</comment>
<evidence type="ECO:0000256" key="12">
    <source>
        <dbReference type="RuleBase" id="RU004169"/>
    </source>
</evidence>
<evidence type="ECO:0000313" key="14">
    <source>
        <dbReference type="EMBL" id="KAK9833095.1"/>
    </source>
</evidence>
<sequence>MDLRQGALLHQSPSCPQPISSVAAERVRRSTASRRLLCQASNQDPLLLRVARGEEAERTPVWLMRQAGRYMAAFREYSDRLPFRERSENAEIATELSLQPWRAFRPDGVIMFSDILTPLPAMGIEFDVVPKRGPIIPEPVRSMQQVRDLQPLEDPDASLPFIRQILGNLRQEVGNQSTVLGFVGAPWTLAAYAIQGQSDRHCQHAKGMMLKNPAVLHALLEHLADGIADYACHQAACGAQVVQLFDSWAHYLTPGQFAEFGLPYAAKVISKCRQRCPGTPLIYHAKGGTGKLHLMKQSGADVVGLDWGVDMALAREELGNSTCVQGNVDPMTLFASEECIHGAVQECLSKAGPSRHILNVGDGVMQGTPEASVGLFCDLARQTAKSRELVGAT</sequence>
<dbReference type="InterPro" id="IPR038071">
    <property type="entry name" value="UROD/MetE-like_sf"/>
</dbReference>
<gene>
    <name evidence="14" type="ORF">WJX74_007034</name>
</gene>
<evidence type="ECO:0000256" key="6">
    <source>
        <dbReference type="ARBA" id="ARBA00012288"/>
    </source>
</evidence>
<evidence type="ECO:0000256" key="5">
    <source>
        <dbReference type="ARBA" id="ARBA00011738"/>
    </source>
</evidence>
<dbReference type="GO" id="GO:0006779">
    <property type="term" value="P:porphyrin-containing compound biosynthetic process"/>
    <property type="evidence" value="ECO:0007669"/>
    <property type="project" value="UniProtKB-KW"/>
</dbReference>
<dbReference type="GO" id="GO:0004853">
    <property type="term" value="F:uroporphyrinogen decarboxylase activity"/>
    <property type="evidence" value="ECO:0007669"/>
    <property type="project" value="UniProtKB-EC"/>
</dbReference>
<feature type="domain" description="Uroporphyrinogen decarboxylase (URO-D)" evidence="13">
    <location>
        <begin position="60"/>
        <end position="69"/>
    </location>
</feature>
<comment type="similarity">
    <text evidence="4 12">Belongs to the uroporphyrinogen decarboxylase family.</text>
</comment>
<dbReference type="PANTHER" id="PTHR21091">
    <property type="entry name" value="METHYLTETRAHYDROFOLATE:HOMOCYSTEINE METHYLTRANSFERASE RELATED"/>
    <property type="match status" value="1"/>
</dbReference>
<evidence type="ECO:0000259" key="13">
    <source>
        <dbReference type="PROSITE" id="PS00906"/>
    </source>
</evidence>
<evidence type="ECO:0000256" key="4">
    <source>
        <dbReference type="ARBA" id="ARBA00009935"/>
    </source>
</evidence>
<keyword evidence="8 11" id="KW-0456">Lyase</keyword>
<evidence type="ECO:0000256" key="8">
    <source>
        <dbReference type="ARBA" id="ARBA00023239"/>
    </source>
</evidence>
<comment type="pathway">
    <text evidence="3 11">Porphyrin-containing compound metabolism; protoporphyrin-IX biosynthesis; coproporphyrinogen-III from 5-aminolevulinate: step 4/4.</text>
</comment>
<keyword evidence="15" id="KW-1185">Reference proteome</keyword>
<dbReference type="CDD" id="cd00717">
    <property type="entry name" value="URO-D"/>
    <property type="match status" value="1"/>
</dbReference>
<dbReference type="FunFam" id="3.20.20.210:FF:000006">
    <property type="entry name" value="Uroporphyrinogen decarboxylase"/>
    <property type="match status" value="1"/>
</dbReference>
<reference evidence="14 15" key="1">
    <citation type="journal article" date="2024" name="Nat. Commun.">
        <title>Phylogenomics reveals the evolutionary origins of lichenization in chlorophyte algae.</title>
        <authorList>
            <person name="Puginier C."/>
            <person name="Libourel C."/>
            <person name="Otte J."/>
            <person name="Skaloud P."/>
            <person name="Haon M."/>
            <person name="Grisel S."/>
            <person name="Petersen M."/>
            <person name="Berrin J.G."/>
            <person name="Delaux P.M."/>
            <person name="Dal Grande F."/>
            <person name="Keller J."/>
        </authorList>
    </citation>
    <scope>NUCLEOTIDE SEQUENCE [LARGE SCALE GENOMIC DNA]</scope>
    <source>
        <strain evidence="14 15">SAG 2145</strain>
    </source>
</reference>
<comment type="subunit">
    <text evidence="5">Homodimer.</text>
</comment>
<proteinExistence type="inferred from homology"/>
<evidence type="ECO:0000256" key="7">
    <source>
        <dbReference type="ARBA" id="ARBA00022793"/>
    </source>
</evidence>
<dbReference type="InterPro" id="IPR006361">
    <property type="entry name" value="Uroporphyrinogen_deCO2ase_HemE"/>
</dbReference>
<dbReference type="GO" id="GO:0009507">
    <property type="term" value="C:chloroplast"/>
    <property type="evidence" value="ECO:0007669"/>
    <property type="project" value="UniProtKB-SubCell"/>
</dbReference>
<keyword evidence="7 11" id="KW-0210">Decarboxylase</keyword>
<evidence type="ECO:0000256" key="9">
    <source>
        <dbReference type="ARBA" id="ARBA00023244"/>
    </source>
</evidence>
<evidence type="ECO:0000256" key="3">
    <source>
        <dbReference type="ARBA" id="ARBA00004804"/>
    </source>
</evidence>
<dbReference type="AlphaFoldDB" id="A0AAW1RHE8"/>
<organism evidence="14 15">
    <name type="scientific">Apatococcus lobatus</name>
    <dbReference type="NCBI Taxonomy" id="904363"/>
    <lineage>
        <taxon>Eukaryota</taxon>
        <taxon>Viridiplantae</taxon>
        <taxon>Chlorophyta</taxon>
        <taxon>core chlorophytes</taxon>
        <taxon>Trebouxiophyceae</taxon>
        <taxon>Chlorellales</taxon>
        <taxon>Chlorellaceae</taxon>
        <taxon>Apatococcus</taxon>
    </lineage>
</organism>
<dbReference type="EMBL" id="JALJOS010000011">
    <property type="protein sequence ID" value="KAK9833095.1"/>
    <property type="molecule type" value="Genomic_DNA"/>
</dbReference>
<comment type="caution">
    <text evidence="14">The sequence shown here is derived from an EMBL/GenBank/DDBJ whole genome shotgun (WGS) entry which is preliminary data.</text>
</comment>
<name>A0AAW1RHE8_9CHLO</name>
<dbReference type="Gene3D" id="3.20.20.210">
    <property type="match status" value="1"/>
</dbReference>
<keyword evidence="9 11" id="KW-0627">Porphyrin biosynthesis</keyword>
<dbReference type="Pfam" id="PF01208">
    <property type="entry name" value="URO-D"/>
    <property type="match status" value="1"/>
</dbReference>
<dbReference type="NCBIfam" id="TIGR01464">
    <property type="entry name" value="hemE"/>
    <property type="match status" value="1"/>
</dbReference>
<dbReference type="PROSITE" id="PS00906">
    <property type="entry name" value="UROD_1"/>
    <property type="match status" value="1"/>
</dbReference>
<evidence type="ECO:0000313" key="15">
    <source>
        <dbReference type="Proteomes" id="UP001438707"/>
    </source>
</evidence>
<dbReference type="InterPro" id="IPR000257">
    <property type="entry name" value="Uroporphyrinogen_deCOase"/>
</dbReference>
<dbReference type="EC" id="4.1.1.37" evidence="6 11"/>
<comment type="subcellular location">
    <subcellularLocation>
        <location evidence="2">Plastid</location>
        <location evidence="2">Chloroplast</location>
    </subcellularLocation>
</comment>
<dbReference type="SUPFAM" id="SSF51726">
    <property type="entry name" value="UROD/MetE-like"/>
    <property type="match status" value="1"/>
</dbReference>
<protein>
    <recommendedName>
        <fullName evidence="6 11">Uroporphyrinogen decarboxylase</fullName>
        <ecNumber evidence="6 11">4.1.1.37</ecNumber>
    </recommendedName>
</protein>
<dbReference type="PANTHER" id="PTHR21091:SF174">
    <property type="entry name" value="UROPORPHYRINOGEN DECARBOXYLASE"/>
    <property type="match status" value="1"/>
</dbReference>
<dbReference type="Proteomes" id="UP001438707">
    <property type="component" value="Unassembled WGS sequence"/>
</dbReference>
<comment type="catalytic activity">
    <reaction evidence="10 11">
        <text>uroporphyrinogen III + 4 H(+) = coproporphyrinogen III + 4 CO2</text>
        <dbReference type="Rhea" id="RHEA:19865"/>
        <dbReference type="ChEBI" id="CHEBI:15378"/>
        <dbReference type="ChEBI" id="CHEBI:16526"/>
        <dbReference type="ChEBI" id="CHEBI:57308"/>
        <dbReference type="ChEBI" id="CHEBI:57309"/>
        <dbReference type="EC" id="4.1.1.37"/>
    </reaction>
</comment>